<dbReference type="InterPro" id="IPR025312">
    <property type="entry name" value="DUF4216"/>
</dbReference>
<dbReference type="Proteomes" id="UP000189701">
    <property type="component" value="Unplaced"/>
</dbReference>
<keyword evidence="3" id="KW-1185">Reference proteome</keyword>
<accession>A0A1U7VB62</accession>
<dbReference type="RefSeq" id="XP_009763602.1">
    <property type="nucleotide sequence ID" value="XM_009765300.1"/>
</dbReference>
<organism evidence="3 5">
    <name type="scientific">Nicotiana sylvestris</name>
    <name type="common">Wood tobacco</name>
    <name type="synonym">South American tobacco</name>
    <dbReference type="NCBI Taxonomy" id="4096"/>
    <lineage>
        <taxon>Eukaryota</taxon>
        <taxon>Viridiplantae</taxon>
        <taxon>Streptophyta</taxon>
        <taxon>Embryophyta</taxon>
        <taxon>Tracheophyta</taxon>
        <taxon>Spermatophyta</taxon>
        <taxon>Magnoliopsida</taxon>
        <taxon>eudicotyledons</taxon>
        <taxon>Gunneridae</taxon>
        <taxon>Pentapetalae</taxon>
        <taxon>asterids</taxon>
        <taxon>lamiids</taxon>
        <taxon>Solanales</taxon>
        <taxon>Solanaceae</taxon>
        <taxon>Nicotianoideae</taxon>
        <taxon>Nicotianeae</taxon>
        <taxon>Nicotiana</taxon>
    </lineage>
</organism>
<dbReference type="AlphaFoldDB" id="A0A1U7VB62"/>
<reference evidence="4 5" key="2">
    <citation type="submission" date="2025-04" db="UniProtKB">
        <authorList>
            <consortium name="RefSeq"/>
        </authorList>
    </citation>
    <scope>IDENTIFICATION</scope>
    <source>
        <tissue evidence="4 5">Leaf</tissue>
    </source>
</reference>
<evidence type="ECO:0000259" key="1">
    <source>
        <dbReference type="Pfam" id="PF13952"/>
    </source>
</evidence>
<feature type="domain" description="DUF4216" evidence="1">
    <location>
        <begin position="206"/>
        <end position="272"/>
    </location>
</feature>
<name>A0A1U7VB62_NICSY</name>
<proteinExistence type="predicted"/>
<dbReference type="RefSeq" id="XP_009763603.1">
    <property type="nucleotide sequence ID" value="XM_009765301.1"/>
</dbReference>
<dbReference type="Pfam" id="PF13960">
    <property type="entry name" value="DUF4218"/>
    <property type="match status" value="1"/>
</dbReference>
<dbReference type="InterPro" id="IPR025452">
    <property type="entry name" value="DUF4218"/>
</dbReference>
<evidence type="ECO:0000313" key="4">
    <source>
        <dbReference type="RefSeq" id="XP_009763602.1"/>
    </source>
</evidence>
<dbReference type="Pfam" id="PF13952">
    <property type="entry name" value="DUF4216"/>
    <property type="match status" value="1"/>
</dbReference>
<evidence type="ECO:0000259" key="2">
    <source>
        <dbReference type="Pfam" id="PF13960"/>
    </source>
</evidence>
<gene>
    <name evidence="4 5 6" type="primary">LOC104215487</name>
</gene>
<dbReference type="RefSeq" id="XP_009763604.1">
    <property type="nucleotide sequence ID" value="XM_009765302.1"/>
</dbReference>
<evidence type="ECO:0000313" key="5">
    <source>
        <dbReference type="RefSeq" id="XP_009763603.1"/>
    </source>
</evidence>
<sequence>MLKGYVRNQARPEGSIVEGYLAEECMVFCSKYLIDMETKQSRPDRNFDSPNINPNGLSIFNCHGKSLAGGEWKSLSNLEINQAHFYILQNCEEVRPWIEEHLDILAKKKNRNIAKRHKEEFPLWFEEKVVQLKENGDGRVTDELLALARLPDNCVYCHKGYILNGFRFQTIESELYLKTQNSGVVVKSDEHTKNIDYYGKIREILDIHYMGNSVILFKCDWFEVPPQGRSQNRGYERDEYGFIRVDVTRLHYINDPFILGSQAQSVYYVKHGQSEKCCGKGKTTKFV</sequence>
<protein>
    <submittedName>
        <fullName evidence="4 5">Uncharacterized protein LOC104215487 isoform X2</fullName>
    </submittedName>
</protein>
<reference evidence="3" key="1">
    <citation type="journal article" date="2013" name="Genome Biol.">
        <title>Reference genomes and transcriptomes of Nicotiana sylvestris and Nicotiana tomentosiformis.</title>
        <authorList>
            <person name="Sierro N."/>
            <person name="Battey J.N."/>
            <person name="Ouadi S."/>
            <person name="Bovet L."/>
            <person name="Goepfert S."/>
            <person name="Bakaher N."/>
            <person name="Peitsch M.C."/>
            <person name="Ivanov N.V."/>
        </authorList>
    </citation>
    <scope>NUCLEOTIDE SEQUENCE [LARGE SCALE GENOMIC DNA]</scope>
</reference>
<evidence type="ECO:0000313" key="6">
    <source>
        <dbReference type="RefSeq" id="XP_009763604.1"/>
    </source>
</evidence>
<feature type="domain" description="DUF4218" evidence="2">
    <location>
        <begin position="2"/>
        <end position="46"/>
    </location>
</feature>
<dbReference type="PANTHER" id="PTHR48451:SF1">
    <property type="entry name" value="DUF4218 DOMAIN-CONTAINING PROTEIN"/>
    <property type="match status" value="1"/>
</dbReference>
<dbReference type="PANTHER" id="PTHR48451">
    <property type="entry name" value="DUF4218 DOMAIN-CONTAINING PROTEIN"/>
    <property type="match status" value="1"/>
</dbReference>
<evidence type="ECO:0000313" key="3">
    <source>
        <dbReference type="Proteomes" id="UP000189701"/>
    </source>
</evidence>